<dbReference type="EMBL" id="CP002819">
    <property type="protein sequence ID" value="AEG68068.1"/>
    <property type="molecule type" value="Genomic_DNA"/>
</dbReference>
<accession>F6FYI5</accession>
<evidence type="ECO:0000313" key="2">
    <source>
        <dbReference type="Proteomes" id="UP000007953"/>
    </source>
</evidence>
<sequence length="38" mass="4277">MTANRLERCTPLISMAHAYFARASLQQLKSSLKENPAQ</sequence>
<evidence type="ECO:0000313" key="1">
    <source>
        <dbReference type="EMBL" id="AEG68068.1"/>
    </source>
</evidence>
<reference evidence="1 2" key="1">
    <citation type="journal article" date="2011" name="J. Bacteriol.">
        <title>Complete genome sequence of the plant pathogen Ralstonia solanacearum strain Po82.</title>
        <authorList>
            <person name="Xu J."/>
            <person name="Zheng H.J."/>
            <person name="Liu L."/>
            <person name="Pan Z.C."/>
            <person name="Prior P."/>
            <person name="Tang B."/>
            <person name="Xu J.S."/>
            <person name="Zhang H."/>
            <person name="Tian Q."/>
            <person name="Zhang L.Q."/>
            <person name="Feng J."/>
        </authorList>
    </citation>
    <scope>NUCLEOTIDE SEQUENCE [LARGE SCALE GENOMIC DNA]</scope>
    <source>
        <strain evidence="1 2">Po82</strain>
    </source>
</reference>
<proteinExistence type="predicted"/>
<dbReference type="HOGENOM" id="CLU_3332001_0_0_4"/>
<dbReference type="AlphaFoldDB" id="F6FYI5"/>
<dbReference type="Proteomes" id="UP000007953">
    <property type="component" value="Chromosome"/>
</dbReference>
<gene>
    <name evidence="1" type="ordered locus">RSPO_c00766</name>
</gene>
<protein>
    <submittedName>
        <fullName evidence="1">Uncharacterized protein</fullName>
    </submittedName>
</protein>
<organism evidence="1 2">
    <name type="scientific">Ralstonia solanacearum (strain Po82)</name>
    <dbReference type="NCBI Taxonomy" id="1031711"/>
    <lineage>
        <taxon>Bacteria</taxon>
        <taxon>Pseudomonadati</taxon>
        <taxon>Pseudomonadota</taxon>
        <taxon>Betaproteobacteria</taxon>
        <taxon>Burkholderiales</taxon>
        <taxon>Burkholderiaceae</taxon>
        <taxon>Ralstonia</taxon>
        <taxon>Ralstonia solanacearum species complex</taxon>
    </lineage>
</organism>
<name>F6FYI5_RALS8</name>
<dbReference type="KEGG" id="rsn:RSPO_c00766"/>